<comment type="caution">
    <text evidence="5">The sequence shown here is derived from an EMBL/GenBank/DDBJ whole genome shotgun (WGS) entry which is preliminary data.</text>
</comment>
<keyword evidence="2" id="KW-0294">Fucose metabolism</keyword>
<keyword evidence="4" id="KW-1133">Transmembrane helix</keyword>
<feature type="transmembrane region" description="Helical" evidence="4">
    <location>
        <begin position="12"/>
        <end position="32"/>
    </location>
</feature>
<keyword evidence="6" id="KW-1185">Reference proteome</keyword>
<dbReference type="Gene3D" id="3.40.50.11350">
    <property type="match status" value="1"/>
</dbReference>
<evidence type="ECO:0000256" key="2">
    <source>
        <dbReference type="ARBA" id="ARBA00023253"/>
    </source>
</evidence>
<evidence type="ECO:0000313" key="5">
    <source>
        <dbReference type="EMBL" id="KAL3423530.1"/>
    </source>
</evidence>
<dbReference type="Pfam" id="PF10250">
    <property type="entry name" value="O-FucT"/>
    <property type="match status" value="1"/>
</dbReference>
<gene>
    <name evidence="5" type="ORF">PVAG01_05277</name>
</gene>
<evidence type="ECO:0000313" key="6">
    <source>
        <dbReference type="Proteomes" id="UP001629113"/>
    </source>
</evidence>
<keyword evidence="4" id="KW-0472">Membrane</keyword>
<dbReference type="CDD" id="cd11296">
    <property type="entry name" value="O-FucT_like"/>
    <property type="match status" value="1"/>
</dbReference>
<evidence type="ECO:0000256" key="4">
    <source>
        <dbReference type="SAM" id="Phobius"/>
    </source>
</evidence>
<keyword evidence="4" id="KW-0812">Transmembrane</keyword>
<organism evidence="5 6">
    <name type="scientific">Phlyctema vagabunda</name>
    <dbReference type="NCBI Taxonomy" id="108571"/>
    <lineage>
        <taxon>Eukaryota</taxon>
        <taxon>Fungi</taxon>
        <taxon>Dikarya</taxon>
        <taxon>Ascomycota</taxon>
        <taxon>Pezizomycotina</taxon>
        <taxon>Leotiomycetes</taxon>
        <taxon>Helotiales</taxon>
        <taxon>Dermateaceae</taxon>
        <taxon>Phlyctema</taxon>
    </lineage>
</organism>
<accession>A0ABR4PJP5</accession>
<dbReference type="EMBL" id="JBFCZG010000004">
    <property type="protein sequence ID" value="KAL3423530.1"/>
    <property type="molecule type" value="Genomic_DNA"/>
</dbReference>
<sequence length="463" mass="52768">MGLLPGVTNAKPRFKILGLLFLPFIYFIAIYHPEYIQLIRSRPSSGAKSYDVMDMSVVWTEHMWTEAAHSVQVDGDFDVMPLKNHCAPIVPHHGLVFSCNRANGGIGNVRNQLLGCIKYAMEAGGGLVLPRPVLRSENLLTTATGKTTDFSYMFDELHFRNAIKRTCPRITIYDTDEGLNRLPTILYPQTLGGPPVHGVIISEPERWRERFDVWLQNETETFKIPKPSPQKPLLVEFDQSLLLRQPVDYDGEAIKNTFGRVLQIRSDMRRLAATASYELSKRFNLGLDPEAQLYKQAFFGAHLRTEKDALKAWGDANFDTQSDQYIAQAQAKNLSIMYVATGNPEELLKMEKKAWEKAKIKVVSKYGLLNKGDGDYLRKLTWDQQALVDYEMLLKASDFGGFIKSTFAYNIALRRHIISNVTDPFVESDGVSFADEYSHIYGTHDFKRRKNPWTATIRWAMWP</sequence>
<proteinExistence type="predicted"/>
<evidence type="ECO:0000256" key="3">
    <source>
        <dbReference type="ARBA" id="ARBA00023277"/>
    </source>
</evidence>
<dbReference type="Proteomes" id="UP001629113">
    <property type="component" value="Unassembled WGS sequence"/>
</dbReference>
<evidence type="ECO:0000256" key="1">
    <source>
        <dbReference type="ARBA" id="ARBA00022679"/>
    </source>
</evidence>
<keyword evidence="1" id="KW-0808">Transferase</keyword>
<name>A0ABR4PJP5_9HELO</name>
<evidence type="ECO:0008006" key="7">
    <source>
        <dbReference type="Google" id="ProtNLM"/>
    </source>
</evidence>
<dbReference type="InterPro" id="IPR019378">
    <property type="entry name" value="GDP-Fuc_O-FucTrfase"/>
</dbReference>
<reference evidence="5 6" key="1">
    <citation type="submission" date="2024-06" db="EMBL/GenBank/DDBJ databases">
        <title>Complete genome of Phlyctema vagabunda strain 19-DSS-EL-015.</title>
        <authorList>
            <person name="Fiorenzani C."/>
        </authorList>
    </citation>
    <scope>NUCLEOTIDE SEQUENCE [LARGE SCALE GENOMIC DNA]</scope>
    <source>
        <strain evidence="5 6">19-DSS-EL-015</strain>
    </source>
</reference>
<protein>
    <recommendedName>
        <fullName evidence="7">Alternative oxidase</fullName>
    </recommendedName>
</protein>
<keyword evidence="3" id="KW-0119">Carbohydrate metabolism</keyword>